<keyword evidence="3" id="KW-1185">Reference proteome</keyword>
<protein>
    <submittedName>
        <fullName evidence="2">DUF3617 family protein</fullName>
    </submittedName>
</protein>
<name>A0A3E1KDC8_9GAMM</name>
<accession>A0A3E1KDC8</accession>
<feature type="signal peptide" evidence="1">
    <location>
        <begin position="1"/>
        <end position="20"/>
    </location>
</feature>
<sequence>MIARTLAAALALGLATVVVAETPNIEPGLWKYENSMTFSGDVPIPDQNQTSEECVTAEDIAEGDAFLDDVDECEITHKDLRRDGMDYSMVCTQPDGTQMTMDAEMQFAGDTANGTINGNMETPMGAMQMTITVSGQRIGDCPAE</sequence>
<keyword evidence="1" id="KW-0732">Signal</keyword>
<reference evidence="2 3" key="1">
    <citation type="submission" date="2018-08" db="EMBL/GenBank/DDBJ databases">
        <title>Wenzhouxiangella salilacus sp. nov., a novel bacterium isolated from a saline lake in Xinjiang Province, China.</title>
        <authorList>
            <person name="Han S."/>
        </authorList>
    </citation>
    <scope>NUCLEOTIDE SEQUENCE [LARGE SCALE GENOMIC DNA]</scope>
    <source>
        <strain evidence="2 3">XDB06</strain>
    </source>
</reference>
<dbReference type="Pfam" id="PF12276">
    <property type="entry name" value="DUF3617"/>
    <property type="match status" value="1"/>
</dbReference>
<dbReference type="EMBL" id="QUZK01000002">
    <property type="protein sequence ID" value="RFF33008.1"/>
    <property type="molecule type" value="Genomic_DNA"/>
</dbReference>
<comment type="caution">
    <text evidence="2">The sequence shown here is derived from an EMBL/GenBank/DDBJ whole genome shotgun (WGS) entry which is preliminary data.</text>
</comment>
<dbReference type="AlphaFoldDB" id="A0A3E1KDC8"/>
<dbReference type="RefSeq" id="WP_116649094.1">
    <property type="nucleotide sequence ID" value="NZ_QUZK01000002.1"/>
</dbReference>
<dbReference type="Proteomes" id="UP000260351">
    <property type="component" value="Unassembled WGS sequence"/>
</dbReference>
<dbReference type="OrthoDB" id="8235498at2"/>
<dbReference type="InterPro" id="IPR022061">
    <property type="entry name" value="DUF3617"/>
</dbReference>
<organism evidence="2 3">
    <name type="scientific">Wenzhouxiangella sediminis</name>
    <dbReference type="NCBI Taxonomy" id="1792836"/>
    <lineage>
        <taxon>Bacteria</taxon>
        <taxon>Pseudomonadati</taxon>
        <taxon>Pseudomonadota</taxon>
        <taxon>Gammaproteobacteria</taxon>
        <taxon>Chromatiales</taxon>
        <taxon>Wenzhouxiangellaceae</taxon>
        <taxon>Wenzhouxiangella</taxon>
    </lineage>
</organism>
<evidence type="ECO:0000313" key="3">
    <source>
        <dbReference type="Proteomes" id="UP000260351"/>
    </source>
</evidence>
<evidence type="ECO:0000256" key="1">
    <source>
        <dbReference type="SAM" id="SignalP"/>
    </source>
</evidence>
<proteinExistence type="predicted"/>
<feature type="chain" id="PRO_5017787644" evidence="1">
    <location>
        <begin position="21"/>
        <end position="144"/>
    </location>
</feature>
<gene>
    <name evidence="2" type="ORF">DZC52_00145</name>
</gene>
<evidence type="ECO:0000313" key="2">
    <source>
        <dbReference type="EMBL" id="RFF33008.1"/>
    </source>
</evidence>